<accession>A0A8J6NQH5</accession>
<gene>
    <name evidence="3" type="ORF">H8E29_13365</name>
</gene>
<evidence type="ECO:0000256" key="1">
    <source>
        <dbReference type="ARBA" id="ARBA00023002"/>
    </source>
</evidence>
<organism evidence="3 4">
    <name type="scientific">Candidatus Desulfolinea nitratireducens</name>
    <dbReference type="NCBI Taxonomy" id="2841698"/>
    <lineage>
        <taxon>Bacteria</taxon>
        <taxon>Bacillati</taxon>
        <taxon>Chloroflexota</taxon>
        <taxon>Anaerolineae</taxon>
        <taxon>Anaerolineales</taxon>
        <taxon>Anaerolineales incertae sedis</taxon>
        <taxon>Candidatus Desulfolinea</taxon>
    </lineage>
</organism>
<feature type="domain" description="Pyruvate/ketoisovalerate oxidoreductase catalytic" evidence="2">
    <location>
        <begin position="12"/>
        <end position="191"/>
    </location>
</feature>
<dbReference type="Pfam" id="PF01558">
    <property type="entry name" value="POR"/>
    <property type="match status" value="1"/>
</dbReference>
<dbReference type="InterPro" id="IPR019752">
    <property type="entry name" value="Pyrv/ketoisovalerate_OxRed_cat"/>
</dbReference>
<keyword evidence="1" id="KW-0560">Oxidoreductase</keyword>
<dbReference type="InterPro" id="IPR052198">
    <property type="entry name" value="IorB_Oxidoreductase"/>
</dbReference>
<dbReference type="InterPro" id="IPR002869">
    <property type="entry name" value="Pyrv_flavodox_OxRed_cen"/>
</dbReference>
<dbReference type="Gene3D" id="3.40.920.10">
    <property type="entry name" value="Pyruvate-ferredoxin oxidoreductase, PFOR, domain III"/>
    <property type="match status" value="1"/>
</dbReference>
<dbReference type="NCBIfam" id="NF005325">
    <property type="entry name" value="PRK06853.1-5"/>
    <property type="match status" value="1"/>
</dbReference>
<dbReference type="EMBL" id="JACNJN010000149">
    <property type="protein sequence ID" value="MBC8336249.1"/>
    <property type="molecule type" value="Genomic_DNA"/>
</dbReference>
<evidence type="ECO:0000313" key="3">
    <source>
        <dbReference type="EMBL" id="MBC8336249.1"/>
    </source>
</evidence>
<protein>
    <submittedName>
        <fullName evidence="3">Indolepyruvate oxidoreductase subunit beta</fullName>
    </submittedName>
</protein>
<dbReference type="SUPFAM" id="SSF53323">
    <property type="entry name" value="Pyruvate-ferredoxin oxidoreductase, PFOR, domain III"/>
    <property type="match status" value="1"/>
</dbReference>
<name>A0A8J6NQH5_9CHLR</name>
<dbReference type="GO" id="GO:0016903">
    <property type="term" value="F:oxidoreductase activity, acting on the aldehyde or oxo group of donors"/>
    <property type="evidence" value="ECO:0007669"/>
    <property type="project" value="InterPro"/>
</dbReference>
<dbReference type="NCBIfam" id="NF005322">
    <property type="entry name" value="PRK06853.1-2"/>
    <property type="match status" value="1"/>
</dbReference>
<evidence type="ECO:0000259" key="2">
    <source>
        <dbReference type="Pfam" id="PF01558"/>
    </source>
</evidence>
<comment type="caution">
    <text evidence="3">The sequence shown here is derived from an EMBL/GenBank/DDBJ whole genome shotgun (WGS) entry which is preliminary data.</text>
</comment>
<dbReference type="PANTHER" id="PTHR43854">
    <property type="entry name" value="INDOLEPYRUVATE OXIDOREDUCTASE SUBUNIT IORB"/>
    <property type="match status" value="1"/>
</dbReference>
<proteinExistence type="predicted"/>
<evidence type="ECO:0000313" key="4">
    <source>
        <dbReference type="Proteomes" id="UP000614469"/>
    </source>
</evidence>
<dbReference type="PANTHER" id="PTHR43854:SF1">
    <property type="entry name" value="INDOLEPYRUVATE OXIDOREDUCTASE SUBUNIT IORB"/>
    <property type="match status" value="1"/>
</dbReference>
<sequence>MKNMRFLLVGVGGQGTILASNVLAELGISLGYDVKKAEVHGMSQRGGSVVSHVSWGEKVYSPVIPDGEADILIAFEKLEAIRFVGGVREKGMVLVNDYEITPLSVSSGMDVYPANEKIKASFKLVTDKVYWVRGVEIAKELGNIKAANVVLLGALSKILEMESDPWLKVIEARVPPKFVELNREAFQAGRQAVK</sequence>
<reference evidence="3 4" key="1">
    <citation type="submission" date="2020-08" db="EMBL/GenBank/DDBJ databases">
        <title>Bridging the membrane lipid divide: bacteria of the FCB group superphylum have the potential to synthesize archaeal ether lipids.</title>
        <authorList>
            <person name="Villanueva L."/>
            <person name="Von Meijenfeldt F.A.B."/>
            <person name="Westbye A.B."/>
            <person name="Yadav S."/>
            <person name="Hopmans E.C."/>
            <person name="Dutilh B.E."/>
            <person name="Sinninghe Damste J.S."/>
        </authorList>
    </citation>
    <scope>NUCLEOTIDE SEQUENCE [LARGE SCALE GENOMIC DNA]</scope>
    <source>
        <strain evidence="3">NIOZ-UU36</strain>
    </source>
</reference>
<dbReference type="Proteomes" id="UP000614469">
    <property type="component" value="Unassembled WGS sequence"/>
</dbReference>
<dbReference type="AlphaFoldDB" id="A0A8J6NQH5"/>